<protein>
    <submittedName>
        <fullName evidence="1">Uncharacterized protein</fullName>
    </submittedName>
</protein>
<name>A0A8J3RE58_9ACTN</name>
<sequence length="360" mass="38649">MTLEMTAASPIADPAGGFARHADGTFRKTMPLERVHRELEGWRSIRGHLPVATLLGQHAAPGGQHTLIYEDVFAAGRCTRLLADLIADADRDPAQAPAAAALVDAVCDSWAQAAARTGRTAPIGQCQPGLYAARLAPGGRLDSWYGRMPPVVVDTGAAVTPVDMPALLAQLRIELAPGRRCPTAVTQGDPTEPNIAAPMRWLDYEHAGRNALAGEVATLLWYLLAMGGWLVPLYKPLTYARTVHAPGLPLPPAVTYLHLQDGRVDIAAQIRADAGRRAVITALLRRLHGDIGELICGPHRDPLAAMRPWLATRILGVIPIIHMTRADAAVCLLKLVQVLDPGTRLDDFAATAESSRQEQR</sequence>
<keyword evidence="2" id="KW-1185">Reference proteome</keyword>
<organism evidence="1 2">
    <name type="scientific">Sphaerimonospora thailandensis</name>
    <dbReference type="NCBI Taxonomy" id="795644"/>
    <lineage>
        <taxon>Bacteria</taxon>
        <taxon>Bacillati</taxon>
        <taxon>Actinomycetota</taxon>
        <taxon>Actinomycetes</taxon>
        <taxon>Streptosporangiales</taxon>
        <taxon>Streptosporangiaceae</taxon>
        <taxon>Sphaerimonospora</taxon>
    </lineage>
</organism>
<dbReference type="RefSeq" id="WP_204018679.1">
    <property type="nucleotide sequence ID" value="NZ_BOOG01000070.1"/>
</dbReference>
<gene>
    <name evidence="1" type="ORF">Mth01_52880</name>
</gene>
<evidence type="ECO:0000313" key="1">
    <source>
        <dbReference type="EMBL" id="GIH73035.1"/>
    </source>
</evidence>
<proteinExistence type="predicted"/>
<dbReference type="Proteomes" id="UP000610966">
    <property type="component" value="Unassembled WGS sequence"/>
</dbReference>
<reference evidence="1" key="1">
    <citation type="submission" date="2021-01" db="EMBL/GenBank/DDBJ databases">
        <title>Whole genome shotgun sequence of Sphaerimonospora thailandensis NBRC 107569.</title>
        <authorList>
            <person name="Komaki H."/>
            <person name="Tamura T."/>
        </authorList>
    </citation>
    <scope>NUCLEOTIDE SEQUENCE</scope>
    <source>
        <strain evidence="1">NBRC 107569</strain>
    </source>
</reference>
<dbReference type="AlphaFoldDB" id="A0A8J3RE58"/>
<accession>A0A8J3RE58</accession>
<evidence type="ECO:0000313" key="2">
    <source>
        <dbReference type="Proteomes" id="UP000610966"/>
    </source>
</evidence>
<comment type="caution">
    <text evidence="1">The sequence shown here is derived from an EMBL/GenBank/DDBJ whole genome shotgun (WGS) entry which is preliminary data.</text>
</comment>
<dbReference type="EMBL" id="BOOG01000070">
    <property type="protein sequence ID" value="GIH73035.1"/>
    <property type="molecule type" value="Genomic_DNA"/>
</dbReference>